<keyword evidence="2" id="KW-0597">Phosphoprotein</keyword>
<dbReference type="InterPro" id="IPR016032">
    <property type="entry name" value="Sig_transdc_resp-reg_C-effctor"/>
</dbReference>
<dbReference type="Pfam" id="PF00196">
    <property type="entry name" value="GerE"/>
    <property type="match status" value="1"/>
</dbReference>
<comment type="caution">
    <text evidence="5">The sequence shown here is derived from an EMBL/GenBank/DDBJ whole genome shotgun (WGS) entry which is preliminary data.</text>
</comment>
<evidence type="ECO:0000259" key="4">
    <source>
        <dbReference type="PROSITE" id="PS50110"/>
    </source>
</evidence>
<dbReference type="InterPro" id="IPR011006">
    <property type="entry name" value="CheY-like_superfamily"/>
</dbReference>
<keyword evidence="1" id="KW-0238">DNA-binding</keyword>
<dbReference type="SUPFAM" id="SSF46894">
    <property type="entry name" value="C-terminal effector domain of the bipartite response regulators"/>
    <property type="match status" value="1"/>
</dbReference>
<dbReference type="PROSITE" id="PS50043">
    <property type="entry name" value="HTH_LUXR_2"/>
    <property type="match status" value="1"/>
</dbReference>
<dbReference type="Proteomes" id="UP001144036">
    <property type="component" value="Unassembled WGS sequence"/>
</dbReference>
<gene>
    <name evidence="5" type="ORF">OUY22_05070</name>
</gene>
<dbReference type="RefSeq" id="WP_270153567.1">
    <property type="nucleotide sequence ID" value="NZ_JAPNNL010000011.1"/>
</dbReference>
<accession>A0ABT4S708</accession>
<evidence type="ECO:0000313" key="5">
    <source>
        <dbReference type="EMBL" id="MDA0632780.1"/>
    </source>
</evidence>
<organism evidence="5 6">
    <name type="scientific">Nonomuraea corallina</name>
    <dbReference type="NCBI Taxonomy" id="2989783"/>
    <lineage>
        <taxon>Bacteria</taxon>
        <taxon>Bacillati</taxon>
        <taxon>Actinomycetota</taxon>
        <taxon>Actinomycetes</taxon>
        <taxon>Streptosporangiales</taxon>
        <taxon>Streptosporangiaceae</taxon>
        <taxon>Nonomuraea</taxon>
    </lineage>
</organism>
<keyword evidence="6" id="KW-1185">Reference proteome</keyword>
<dbReference type="Gene3D" id="3.40.50.2300">
    <property type="match status" value="1"/>
</dbReference>
<dbReference type="SMART" id="SM00421">
    <property type="entry name" value="HTH_LUXR"/>
    <property type="match status" value="1"/>
</dbReference>
<dbReference type="PANTHER" id="PTHR43214">
    <property type="entry name" value="TWO-COMPONENT RESPONSE REGULATOR"/>
    <property type="match status" value="1"/>
</dbReference>
<dbReference type="EMBL" id="JAPNNL010000011">
    <property type="protein sequence ID" value="MDA0632780.1"/>
    <property type="molecule type" value="Genomic_DNA"/>
</dbReference>
<dbReference type="InterPro" id="IPR001789">
    <property type="entry name" value="Sig_transdc_resp-reg_receiver"/>
</dbReference>
<dbReference type="PROSITE" id="PS50110">
    <property type="entry name" value="RESPONSE_REGULATORY"/>
    <property type="match status" value="1"/>
</dbReference>
<dbReference type="PRINTS" id="PR00038">
    <property type="entry name" value="HTHLUXR"/>
</dbReference>
<dbReference type="InterPro" id="IPR039420">
    <property type="entry name" value="WalR-like"/>
</dbReference>
<reference evidence="5" key="1">
    <citation type="submission" date="2022-11" db="EMBL/GenBank/DDBJ databases">
        <title>Nonomuraea corallina sp. nov., a new species of the genus Nonomuraea isolated from sea side sediment in Thai sea.</title>
        <authorList>
            <person name="Ngamcharungchit C."/>
            <person name="Matsumoto A."/>
            <person name="Suriyachadkun C."/>
            <person name="Panbangred W."/>
            <person name="Inahashi Y."/>
            <person name="Intra B."/>
        </authorList>
    </citation>
    <scope>NUCLEOTIDE SEQUENCE</scope>
    <source>
        <strain evidence="5">MCN248</strain>
    </source>
</reference>
<feature type="domain" description="Response regulatory" evidence="4">
    <location>
        <begin position="10"/>
        <end position="126"/>
    </location>
</feature>
<sequence length="209" mass="22615">MPARRNDVIRVIVGEDMDLVRGALVALLELESDIEVVGAVPAGKEIIATARHRNPRVAVIDADLNGKDGLEAAVELKQNLPGCETLLISSLAKLPTVRQALSAGLGGLMLTKSSPERLADAIRRVAAGDRVFDPDVTLAAWECVDCPLTERELEVLQLTAEGDEAREIAGRLFLSSGTVRNYLTVIVSKLKARNRIDAIRIAREAGWIY</sequence>
<feature type="modified residue" description="4-aspartylphosphate" evidence="2">
    <location>
        <position position="61"/>
    </location>
</feature>
<evidence type="ECO:0000313" key="6">
    <source>
        <dbReference type="Proteomes" id="UP001144036"/>
    </source>
</evidence>
<name>A0ABT4S708_9ACTN</name>
<evidence type="ECO:0000256" key="2">
    <source>
        <dbReference type="PROSITE-ProRule" id="PRU00169"/>
    </source>
</evidence>
<feature type="domain" description="HTH luxR-type" evidence="3">
    <location>
        <begin position="141"/>
        <end position="206"/>
    </location>
</feature>
<dbReference type="CDD" id="cd06170">
    <property type="entry name" value="LuxR_C_like"/>
    <property type="match status" value="1"/>
</dbReference>
<dbReference type="PANTHER" id="PTHR43214:SF42">
    <property type="entry name" value="TRANSCRIPTIONAL REGULATORY PROTEIN DESR"/>
    <property type="match status" value="1"/>
</dbReference>
<protein>
    <submittedName>
        <fullName evidence="5">Response regulator transcription factor</fullName>
    </submittedName>
</protein>
<proteinExistence type="predicted"/>
<dbReference type="SUPFAM" id="SSF52172">
    <property type="entry name" value="CheY-like"/>
    <property type="match status" value="1"/>
</dbReference>
<dbReference type="SMART" id="SM00448">
    <property type="entry name" value="REC"/>
    <property type="match status" value="1"/>
</dbReference>
<dbReference type="InterPro" id="IPR000792">
    <property type="entry name" value="Tscrpt_reg_LuxR_C"/>
</dbReference>
<evidence type="ECO:0000256" key="1">
    <source>
        <dbReference type="ARBA" id="ARBA00023125"/>
    </source>
</evidence>
<evidence type="ECO:0000259" key="3">
    <source>
        <dbReference type="PROSITE" id="PS50043"/>
    </source>
</evidence>
<dbReference type="Pfam" id="PF00072">
    <property type="entry name" value="Response_reg"/>
    <property type="match status" value="1"/>
</dbReference>